<protein>
    <submittedName>
        <fullName evidence="1">Uncharacterized protein</fullName>
    </submittedName>
</protein>
<gene>
    <name evidence="1" type="ORF">NX720_15290</name>
</gene>
<organism evidence="1 2">
    <name type="scientific">Endozoicomonas euniceicola</name>
    <dbReference type="NCBI Taxonomy" id="1234143"/>
    <lineage>
        <taxon>Bacteria</taxon>
        <taxon>Pseudomonadati</taxon>
        <taxon>Pseudomonadota</taxon>
        <taxon>Gammaproteobacteria</taxon>
        <taxon>Oceanospirillales</taxon>
        <taxon>Endozoicomonadaceae</taxon>
        <taxon>Endozoicomonas</taxon>
    </lineage>
</organism>
<dbReference type="Proteomes" id="UP001163255">
    <property type="component" value="Chromosome"/>
</dbReference>
<accession>A0ABY6GQ33</accession>
<sequence>MTILINNQTGNAESTVQSVTGTFYLQISGQFNYGLIRLFAEIAPGAGYSLIYETTATEVVSVDLPYGAKYKAEIVSIEGSGVTVTAV</sequence>
<evidence type="ECO:0000313" key="2">
    <source>
        <dbReference type="Proteomes" id="UP001163255"/>
    </source>
</evidence>
<name>A0ABY6GQ33_9GAMM</name>
<proteinExistence type="predicted"/>
<evidence type="ECO:0000313" key="1">
    <source>
        <dbReference type="EMBL" id="UYM14261.1"/>
    </source>
</evidence>
<reference evidence="1" key="1">
    <citation type="submission" date="2022-10" db="EMBL/GenBank/DDBJ databases">
        <title>Completed Genome Sequence of two octocoral isolated bacterium, Endozoicomonas euniceicola EF212T and Endozoicomonas gorgoniicola PS125T.</title>
        <authorList>
            <person name="Chiou Y.-J."/>
            <person name="Chen Y.-H."/>
        </authorList>
    </citation>
    <scope>NUCLEOTIDE SEQUENCE</scope>
    <source>
        <strain evidence="1">EF212</strain>
    </source>
</reference>
<dbReference type="EMBL" id="CP103300">
    <property type="protein sequence ID" value="UYM14261.1"/>
    <property type="molecule type" value="Genomic_DNA"/>
</dbReference>
<keyword evidence="2" id="KW-1185">Reference proteome</keyword>
<dbReference type="RefSeq" id="WP_262595664.1">
    <property type="nucleotide sequence ID" value="NZ_CP103300.1"/>
</dbReference>